<dbReference type="AlphaFoldDB" id="C0NH15"/>
<keyword evidence="3" id="KW-1185">Reference proteome</keyword>
<name>C0NH15_AJECG</name>
<feature type="compositionally biased region" description="Basic and acidic residues" evidence="1">
    <location>
        <begin position="99"/>
        <end position="119"/>
    </location>
</feature>
<feature type="region of interest" description="Disordered" evidence="1">
    <location>
        <begin position="1"/>
        <end position="71"/>
    </location>
</feature>
<reference evidence="2" key="1">
    <citation type="submission" date="2009-02" db="EMBL/GenBank/DDBJ databases">
        <title>The Genome Sequence of Ajellomyces capsulatus strain G186AR.</title>
        <authorList>
            <consortium name="The Broad Institute Genome Sequencing Platform"/>
            <person name="Champion M."/>
            <person name="Cuomo C."/>
            <person name="Ma L.-J."/>
            <person name="Henn M.R."/>
            <person name="Sil A."/>
            <person name="Goldman B."/>
            <person name="Young S.K."/>
            <person name="Kodira C.D."/>
            <person name="Zeng Q."/>
            <person name="Koehrsen M."/>
            <person name="Alvarado L."/>
            <person name="Berlin A."/>
            <person name="Borenstein D."/>
            <person name="Chen Z."/>
            <person name="Engels R."/>
            <person name="Freedman E."/>
            <person name="Gellesch M."/>
            <person name="Goldberg J."/>
            <person name="Griggs A."/>
            <person name="Gujja S."/>
            <person name="Heiman D."/>
            <person name="Hepburn T."/>
            <person name="Howarth C."/>
            <person name="Jen D."/>
            <person name="Larson L."/>
            <person name="Lewis B."/>
            <person name="Mehta T."/>
            <person name="Park D."/>
            <person name="Pearson M."/>
            <person name="Roberts A."/>
            <person name="Saif S."/>
            <person name="Shea T."/>
            <person name="Shenoy N."/>
            <person name="Sisk P."/>
            <person name="Stolte C."/>
            <person name="Sykes S."/>
            <person name="Walk T."/>
            <person name="White J."/>
            <person name="Yandava C."/>
            <person name="Klein B."/>
            <person name="McEwen J.G."/>
            <person name="Puccia R."/>
            <person name="Goldman G.H."/>
            <person name="Felipe M.S."/>
            <person name="Nino-Vega G."/>
            <person name="San-Blas G."/>
            <person name="Taylor J."/>
            <person name="Mendoza L."/>
            <person name="Galagan J."/>
            <person name="Nusbaum C."/>
            <person name="Birren B."/>
        </authorList>
    </citation>
    <scope>NUCLEOTIDE SEQUENCE</scope>
    <source>
        <strain evidence="2">G186AR</strain>
    </source>
</reference>
<dbReference type="EMBL" id="GG663365">
    <property type="protein sequence ID" value="EEH09100.1"/>
    <property type="molecule type" value="Genomic_DNA"/>
</dbReference>
<feature type="region of interest" description="Disordered" evidence="1">
    <location>
        <begin position="96"/>
        <end position="119"/>
    </location>
</feature>
<evidence type="ECO:0000313" key="3">
    <source>
        <dbReference type="Proteomes" id="UP000001631"/>
    </source>
</evidence>
<organism evidence="2 3">
    <name type="scientific">Ajellomyces capsulatus (strain G186AR / H82 / ATCC MYA-2454 / RMSCC 2432)</name>
    <name type="common">Darling's disease fungus</name>
    <name type="synonym">Histoplasma capsulatum</name>
    <dbReference type="NCBI Taxonomy" id="447093"/>
    <lineage>
        <taxon>Eukaryota</taxon>
        <taxon>Fungi</taxon>
        <taxon>Dikarya</taxon>
        <taxon>Ascomycota</taxon>
        <taxon>Pezizomycotina</taxon>
        <taxon>Eurotiomycetes</taxon>
        <taxon>Eurotiomycetidae</taxon>
        <taxon>Onygenales</taxon>
        <taxon>Ajellomycetaceae</taxon>
        <taxon>Histoplasma</taxon>
    </lineage>
</organism>
<dbReference type="RefSeq" id="XP_045289581.1">
    <property type="nucleotide sequence ID" value="XM_045429686.1"/>
</dbReference>
<protein>
    <submittedName>
        <fullName evidence="2">Uncharacterized protein</fullName>
    </submittedName>
</protein>
<accession>C0NH15</accession>
<gene>
    <name evidence="2" type="ORF">HCBG_02637</name>
</gene>
<sequence>MGQRGSCCKCSRLSERQPPDGKVSPPKDPKHPFLSHRRRMGNHSSMLETGKLGGSGETLEQEWEPSRYQRAPSISHVTDRFENDWASHATIKPPAVLIRKKDEGRTESDQEAMHSEPVKTIERKLHFPIKRSRPNRISLQSYLERTN</sequence>
<dbReference type="InParanoid" id="C0NH15"/>
<proteinExistence type="predicted"/>
<dbReference type="HOGENOM" id="CLU_1767529_0_0_1"/>
<evidence type="ECO:0000313" key="2">
    <source>
        <dbReference type="EMBL" id="EEH09100.1"/>
    </source>
</evidence>
<feature type="compositionally biased region" description="Basic and acidic residues" evidence="1">
    <location>
        <begin position="12"/>
        <end position="31"/>
    </location>
</feature>
<dbReference type="Proteomes" id="UP000001631">
    <property type="component" value="Unassembled WGS sequence"/>
</dbReference>
<evidence type="ECO:0000256" key="1">
    <source>
        <dbReference type="SAM" id="MobiDB-lite"/>
    </source>
</evidence>
<dbReference type="GeneID" id="69035653"/>